<name>F2NWS7_TRES6</name>
<feature type="coiled-coil region" evidence="1">
    <location>
        <begin position="556"/>
        <end position="586"/>
    </location>
</feature>
<dbReference type="Pfam" id="PF13625">
    <property type="entry name" value="Helicase_C_3"/>
    <property type="match status" value="1"/>
</dbReference>
<reference evidence="4" key="2">
    <citation type="submission" date="2011-04" db="EMBL/GenBank/DDBJ databases">
        <title>The complete genome of chromosome of Treponema succinifaciens DSM 2489.</title>
        <authorList>
            <person name="Lucas S."/>
            <person name="Copeland A."/>
            <person name="Lapidus A."/>
            <person name="Bruce D."/>
            <person name="Goodwin L."/>
            <person name="Pitluck S."/>
            <person name="Peters L."/>
            <person name="Kyrpides N."/>
            <person name="Mavromatis K."/>
            <person name="Ivanova N."/>
            <person name="Ovchinnikova G."/>
            <person name="Teshima H."/>
            <person name="Detter J.C."/>
            <person name="Tapia R."/>
            <person name="Han C."/>
            <person name="Land M."/>
            <person name="Hauser L."/>
            <person name="Markowitz V."/>
            <person name="Cheng J.-F."/>
            <person name="Hugenholtz P."/>
            <person name="Woyke T."/>
            <person name="Wu D."/>
            <person name="Gronow S."/>
            <person name="Wellnitz S."/>
            <person name="Brambilla E."/>
            <person name="Klenk H.-P."/>
            <person name="Eisen J.A."/>
        </authorList>
    </citation>
    <scope>NUCLEOTIDE SEQUENCE [LARGE SCALE GENOMIC DNA]</scope>
    <source>
        <strain evidence="4">ATCC 33096 / DSM 2489 / 6091</strain>
    </source>
</reference>
<evidence type="ECO:0000256" key="1">
    <source>
        <dbReference type="SAM" id="Coils"/>
    </source>
</evidence>
<dbReference type="eggNOG" id="ENOG5033VMJ">
    <property type="taxonomic scope" value="Bacteria"/>
</dbReference>
<feature type="domain" description="Helicase XPB/Ssl2 N-terminal" evidence="2">
    <location>
        <begin position="400"/>
        <end position="464"/>
    </location>
</feature>
<gene>
    <name evidence="3" type="ordered locus">Tresu_2534</name>
</gene>
<dbReference type="EMBL" id="CP002631">
    <property type="protein sequence ID" value="AEB15396.1"/>
    <property type="molecule type" value="Genomic_DNA"/>
</dbReference>
<evidence type="ECO:0000313" key="3">
    <source>
        <dbReference type="EMBL" id="AEB15396.1"/>
    </source>
</evidence>
<dbReference type="GeneID" id="302999645"/>
<accession>F2NWS7</accession>
<dbReference type="AlphaFoldDB" id="F2NWS7"/>
<evidence type="ECO:0000313" key="4">
    <source>
        <dbReference type="Proteomes" id="UP000006852"/>
    </source>
</evidence>
<reference evidence="3 4" key="1">
    <citation type="journal article" date="2011" name="Stand. Genomic Sci.">
        <title>Complete genome sequence of Treponema succinifaciens type strain (6091).</title>
        <authorList>
            <person name="Han C."/>
            <person name="Gronow S."/>
            <person name="Teshima H."/>
            <person name="Lapidus A."/>
            <person name="Nolan M."/>
            <person name="Lucas S."/>
            <person name="Hammon N."/>
            <person name="Deshpande S."/>
            <person name="Cheng J.F."/>
            <person name="Zeytun A."/>
            <person name="Tapia R."/>
            <person name="Goodwin L."/>
            <person name="Pitluck S."/>
            <person name="Liolios K."/>
            <person name="Pagani I."/>
            <person name="Ivanova N."/>
            <person name="Mavromatis K."/>
            <person name="Mikhailova N."/>
            <person name="Huntemann M."/>
            <person name="Pati A."/>
            <person name="Chen A."/>
            <person name="Palaniappan K."/>
            <person name="Land M."/>
            <person name="Hauser L."/>
            <person name="Brambilla E.M."/>
            <person name="Rohde M."/>
            <person name="Goker M."/>
            <person name="Woyke T."/>
            <person name="Bristow J."/>
            <person name="Eisen J.A."/>
            <person name="Markowitz V."/>
            <person name="Hugenholtz P."/>
            <person name="Kyrpides N.C."/>
            <person name="Klenk H.P."/>
            <person name="Detter J.C."/>
        </authorList>
    </citation>
    <scope>NUCLEOTIDE SEQUENCE [LARGE SCALE GENOMIC DNA]</scope>
    <source>
        <strain evidence="4">ATCC 33096 / DSM 2489 / 6091</strain>
    </source>
</reference>
<keyword evidence="1" id="KW-0175">Coiled coil</keyword>
<keyword evidence="4" id="KW-1185">Reference proteome</keyword>
<dbReference type="KEGG" id="tsu:Tresu_2534"/>
<dbReference type="InterPro" id="IPR032830">
    <property type="entry name" value="XPB/Ssl2_N"/>
</dbReference>
<dbReference type="HOGENOM" id="CLU_403286_0_0_12"/>
<evidence type="ECO:0000259" key="2">
    <source>
        <dbReference type="Pfam" id="PF13625"/>
    </source>
</evidence>
<dbReference type="RefSeq" id="WP_013702647.1">
    <property type="nucleotide sequence ID" value="NC_015385.1"/>
</dbReference>
<proteinExistence type="predicted"/>
<organism evidence="3 4">
    <name type="scientific">Treponema succinifaciens (strain ATCC 33096 / DSM 2489 / 6091)</name>
    <dbReference type="NCBI Taxonomy" id="869209"/>
    <lineage>
        <taxon>Bacteria</taxon>
        <taxon>Pseudomonadati</taxon>
        <taxon>Spirochaetota</taxon>
        <taxon>Spirochaetia</taxon>
        <taxon>Spirochaetales</taxon>
        <taxon>Treponemataceae</taxon>
        <taxon>Treponema</taxon>
    </lineage>
</organism>
<dbReference type="Proteomes" id="UP000006852">
    <property type="component" value="Chromosome"/>
</dbReference>
<sequence length="698" mass="78985">MNLDAKVQKIIQWRESFCTLPDKFFFELVRIYLGEVKTPYNKQKLAEEIGAFLRKKETRDSIVKFLDGTDIKILTAIKFLNEPDIEKLEKFFSSSIQQGDFYSAVASLEERLLIFSVHVKNEKNLIKINPYLEDDLSGLLNLQNLISPENEKKFPERRLKISSDLLAVFICYISSHPDICKNNGELKKKASSDLAEIFQENFNKEFFETLFKALKNLHLVQEDSEGKGFFVDWQRLELFSNLTFGNQVAYICAACTGSFSRSMILSSAEIFFKTLSFLKQEVYTRQKIIQIVFLLKDKNSRYSENSFSRFSRIVAFGSSAENSSVDSKFLDAMLDCAIELGIVDSLSEGENEFIRVNQIFEENKSQGSLSIDAGFSVIVLPGFLLSDLVPLIKFLCPKKCDTAAVFEITRQSVLKAFDFDMTKDQISSILKKYSHYEIPQNLLVSLDEWADSYNSAALYKGYVLKICPENSIVIEKKLSSYIIEILSPGIFLMNFSSDEQAKNCVERLGLDFVGNVKSTKKTAPALGFPEIDFDSKILACSSEILPIENSMISGSKKEVSKILEDLKNQLENISASAEQKEGLEERIKRRVVLSSAQLRPESVKFELTEASGMNFTGKLRVLESAVQNEDLVEIEMSTTKEILIGVPRAVVKNQILFLVCKNPETNSVEEYEISIALISKVKKIRSSASFLNLVAKES</sequence>
<protein>
    <recommendedName>
        <fullName evidence="2">Helicase XPB/Ssl2 N-terminal domain-containing protein</fullName>
    </recommendedName>
</protein>
<dbReference type="STRING" id="869209.Tresu_2534"/>